<dbReference type="CDD" id="cd04747">
    <property type="entry name" value="OYE_like_5_FMN"/>
    <property type="match status" value="1"/>
</dbReference>
<dbReference type="InterPro" id="IPR001155">
    <property type="entry name" value="OxRdtase_FMN_N"/>
</dbReference>
<dbReference type="PATRIC" id="fig|883078.3.peg.717"/>
<feature type="domain" description="NADH:flavin oxidoreductase/NADH oxidase N-terminal" evidence="10">
    <location>
        <begin position="7"/>
        <end position="351"/>
    </location>
</feature>
<dbReference type="Proteomes" id="UP000001096">
    <property type="component" value="Unassembled WGS sequence"/>
</dbReference>
<reference evidence="11 12" key="1">
    <citation type="submission" date="2012-04" db="EMBL/GenBank/DDBJ databases">
        <title>The Genome Sequence of Afipia broomeae ATCC 49717.</title>
        <authorList>
            <consortium name="The Broad Institute Genome Sequencing Platform"/>
            <person name="Earl A."/>
            <person name="Ward D."/>
            <person name="Feldgarden M."/>
            <person name="Gevers D."/>
            <person name="Huys G."/>
            <person name="Walker B."/>
            <person name="Young S.K."/>
            <person name="Zeng Q."/>
            <person name="Gargeya S."/>
            <person name="Fitzgerald M."/>
            <person name="Haas B."/>
            <person name="Abouelleil A."/>
            <person name="Alvarado L."/>
            <person name="Arachchi H.M."/>
            <person name="Berlin A."/>
            <person name="Chapman S.B."/>
            <person name="Goldberg J."/>
            <person name="Griggs A."/>
            <person name="Gujja S."/>
            <person name="Hansen M."/>
            <person name="Howarth C."/>
            <person name="Imamovic A."/>
            <person name="Larimer J."/>
            <person name="McCowen C."/>
            <person name="Montmayeur A."/>
            <person name="Murphy C."/>
            <person name="Neiman D."/>
            <person name="Pearson M."/>
            <person name="Priest M."/>
            <person name="Roberts A."/>
            <person name="Saif S."/>
            <person name="Shea T."/>
            <person name="Sisk P."/>
            <person name="Sykes S."/>
            <person name="Wortman J."/>
            <person name="Nusbaum C."/>
            <person name="Birren B."/>
        </authorList>
    </citation>
    <scope>NUCLEOTIDE SEQUENCE [LARGE SCALE GENOMIC DNA]</scope>
    <source>
        <strain evidence="11 12">ATCC 49717</strain>
    </source>
</reference>
<dbReference type="GO" id="GO:0010181">
    <property type="term" value="F:FMN binding"/>
    <property type="evidence" value="ECO:0007669"/>
    <property type="project" value="InterPro"/>
</dbReference>
<evidence type="ECO:0000256" key="5">
    <source>
        <dbReference type="ARBA" id="ARBA00022723"/>
    </source>
</evidence>
<dbReference type="AlphaFoldDB" id="K8PG36"/>
<keyword evidence="7" id="KW-0408">Iron</keyword>
<dbReference type="PANTHER" id="PTHR42917:SF2">
    <property type="entry name" value="2,4-DIENOYL-COA REDUCTASE [(2E)-ENOYL-COA-PRODUCING]"/>
    <property type="match status" value="1"/>
</dbReference>
<evidence type="ECO:0000259" key="10">
    <source>
        <dbReference type="Pfam" id="PF00724"/>
    </source>
</evidence>
<comment type="cofactor">
    <cofactor evidence="2">
        <name>[4Fe-4S] cluster</name>
        <dbReference type="ChEBI" id="CHEBI:49883"/>
    </cofactor>
</comment>
<evidence type="ECO:0000313" key="11">
    <source>
        <dbReference type="EMBL" id="EKS41602.1"/>
    </source>
</evidence>
<gene>
    <name evidence="11" type="ORF">HMPREF9695_00694</name>
</gene>
<evidence type="ECO:0000256" key="7">
    <source>
        <dbReference type="ARBA" id="ARBA00023004"/>
    </source>
</evidence>
<protein>
    <recommendedName>
        <fullName evidence="10">NADH:flavin oxidoreductase/NADH oxidase N-terminal domain-containing protein</fullName>
    </recommendedName>
</protein>
<dbReference type="InterPro" id="IPR013785">
    <property type="entry name" value="Aldolase_TIM"/>
</dbReference>
<evidence type="ECO:0000256" key="1">
    <source>
        <dbReference type="ARBA" id="ARBA00001917"/>
    </source>
</evidence>
<accession>K8PG36</accession>
<dbReference type="SUPFAM" id="SSF51395">
    <property type="entry name" value="FMN-linked oxidoreductases"/>
    <property type="match status" value="1"/>
</dbReference>
<proteinExistence type="predicted"/>
<dbReference type="GO" id="GO:0046872">
    <property type="term" value="F:metal ion binding"/>
    <property type="evidence" value="ECO:0007669"/>
    <property type="project" value="UniProtKB-KW"/>
</dbReference>
<comment type="caution">
    <text evidence="11">The sequence shown here is derived from an EMBL/GenBank/DDBJ whole genome shotgun (WGS) entry which is preliminary data.</text>
</comment>
<dbReference type="RefSeq" id="WP_006019403.1">
    <property type="nucleotide sequence ID" value="NZ_KB375282.1"/>
</dbReference>
<evidence type="ECO:0000256" key="9">
    <source>
        <dbReference type="SAM" id="MobiDB-lite"/>
    </source>
</evidence>
<evidence type="ECO:0000256" key="3">
    <source>
        <dbReference type="ARBA" id="ARBA00022630"/>
    </source>
</evidence>
<evidence type="ECO:0000313" key="12">
    <source>
        <dbReference type="Proteomes" id="UP000001096"/>
    </source>
</evidence>
<dbReference type="FunFam" id="3.20.20.70:FF:000262">
    <property type="entry name" value="NADH:flavin oxidoreductase"/>
    <property type="match status" value="1"/>
</dbReference>
<evidence type="ECO:0000256" key="6">
    <source>
        <dbReference type="ARBA" id="ARBA00023002"/>
    </source>
</evidence>
<keyword evidence="4" id="KW-0288">FMN</keyword>
<dbReference type="GO" id="GO:0051536">
    <property type="term" value="F:iron-sulfur cluster binding"/>
    <property type="evidence" value="ECO:0007669"/>
    <property type="project" value="UniProtKB-KW"/>
</dbReference>
<dbReference type="EMBL" id="AGWX01000001">
    <property type="protein sequence ID" value="EKS41602.1"/>
    <property type="molecule type" value="Genomic_DNA"/>
</dbReference>
<name>K8PG36_9BRAD</name>
<dbReference type="HOGENOM" id="CLU_012153_0_1_5"/>
<organism evidence="11 12">
    <name type="scientific">Afipia broomeae ATCC 49717</name>
    <dbReference type="NCBI Taxonomy" id="883078"/>
    <lineage>
        <taxon>Bacteria</taxon>
        <taxon>Pseudomonadati</taxon>
        <taxon>Pseudomonadota</taxon>
        <taxon>Alphaproteobacteria</taxon>
        <taxon>Hyphomicrobiales</taxon>
        <taxon>Nitrobacteraceae</taxon>
        <taxon>Afipia</taxon>
    </lineage>
</organism>
<evidence type="ECO:0000256" key="8">
    <source>
        <dbReference type="ARBA" id="ARBA00023014"/>
    </source>
</evidence>
<dbReference type="InterPro" id="IPR051793">
    <property type="entry name" value="NADH:flavin_oxidoreductase"/>
</dbReference>
<dbReference type="eggNOG" id="COG1902">
    <property type="taxonomic scope" value="Bacteria"/>
</dbReference>
<dbReference type="PANTHER" id="PTHR42917">
    <property type="entry name" value="2,4-DIENOYL-COA REDUCTASE"/>
    <property type="match status" value="1"/>
</dbReference>
<dbReference type="Pfam" id="PF00724">
    <property type="entry name" value="Oxidored_FMN"/>
    <property type="match status" value="1"/>
</dbReference>
<keyword evidence="6" id="KW-0560">Oxidoreductase</keyword>
<keyword evidence="12" id="KW-1185">Reference proteome</keyword>
<comment type="cofactor">
    <cofactor evidence="1">
        <name>FMN</name>
        <dbReference type="ChEBI" id="CHEBI:58210"/>
    </cofactor>
</comment>
<evidence type="ECO:0000256" key="2">
    <source>
        <dbReference type="ARBA" id="ARBA00001966"/>
    </source>
</evidence>
<evidence type="ECO:0000256" key="4">
    <source>
        <dbReference type="ARBA" id="ARBA00022643"/>
    </source>
</evidence>
<sequence length="366" mass="39816">MSTTNPLFQPFRHKSLSLPNRVVMAPMTRSKSPDGTPGEDVATYYRRRAEGGVGLIITEGTTVDRAGASNDPNIPNFYAPKSLDGWRRVVKEVHAAGAKIAPQIWHQGMVRKAGTGPRPEGKSDGPSGLSGSGKLVGEPMTDADIADTIEAFAKAAGAAKEIGFDAVELHGAHGYLVDQFFWEQSNRRDDAYGGDLIKRTRFAADIIKAIRQRVGPDFVIIHRFSQWKQQDYGAKLAHSPDELAALLQPLVDAGADIFHCSTRRFWEPEFQGSDLNLAGWSKKLTGKPTITVGSVGLKGGDFIQSYKGESAEVGDLSELEARLADNEFDLVAVGRALITDPEWPAKVRDRRFAELAPFSPKAMATL</sequence>
<keyword evidence="3" id="KW-0285">Flavoprotein</keyword>
<dbReference type="Gene3D" id="3.20.20.70">
    <property type="entry name" value="Aldolase class I"/>
    <property type="match status" value="1"/>
</dbReference>
<keyword evidence="8" id="KW-0411">Iron-sulfur</keyword>
<feature type="region of interest" description="Disordered" evidence="9">
    <location>
        <begin position="109"/>
        <end position="135"/>
    </location>
</feature>
<keyword evidence="5" id="KW-0479">Metal-binding</keyword>
<dbReference type="GO" id="GO:0016491">
    <property type="term" value="F:oxidoreductase activity"/>
    <property type="evidence" value="ECO:0007669"/>
    <property type="project" value="UniProtKB-KW"/>
</dbReference>